<evidence type="ECO:0000259" key="6">
    <source>
        <dbReference type="SMART" id="SM00663"/>
    </source>
</evidence>
<comment type="similarity">
    <text evidence="5">Belongs to the RNA polymerase beta' chain family.</text>
</comment>
<dbReference type="Gene3D" id="2.40.40.20">
    <property type="match status" value="1"/>
</dbReference>
<dbReference type="Pfam" id="PF00623">
    <property type="entry name" value="RNA_pol_Rpb1_2"/>
    <property type="match status" value="1"/>
</dbReference>
<dbReference type="GO" id="GO:0006351">
    <property type="term" value="P:DNA-templated transcription"/>
    <property type="evidence" value="ECO:0007669"/>
    <property type="project" value="InterPro"/>
</dbReference>
<proteinExistence type="inferred from homology"/>
<keyword evidence="2 5" id="KW-0808">Transferase</keyword>
<accession>A0A2U1QMG8</accession>
<dbReference type="SMART" id="SM00663">
    <property type="entry name" value="RPOLA_N"/>
    <property type="match status" value="1"/>
</dbReference>
<evidence type="ECO:0000256" key="1">
    <source>
        <dbReference type="ARBA" id="ARBA00022478"/>
    </source>
</evidence>
<dbReference type="PANTHER" id="PTHR19376:SF37">
    <property type="entry name" value="DNA-DIRECTED RNA POLYMERASE II SUBUNIT RPB1"/>
    <property type="match status" value="1"/>
</dbReference>
<keyword evidence="4 5" id="KW-0804">Transcription</keyword>
<dbReference type="GO" id="GO:0003677">
    <property type="term" value="F:DNA binding"/>
    <property type="evidence" value="ECO:0007669"/>
    <property type="project" value="InterPro"/>
</dbReference>
<dbReference type="Proteomes" id="UP000245207">
    <property type="component" value="Unassembled WGS sequence"/>
</dbReference>
<evidence type="ECO:0000256" key="3">
    <source>
        <dbReference type="ARBA" id="ARBA00022695"/>
    </source>
</evidence>
<dbReference type="GO" id="GO:0003899">
    <property type="term" value="F:DNA-directed RNA polymerase activity"/>
    <property type="evidence" value="ECO:0007669"/>
    <property type="project" value="UniProtKB-EC"/>
</dbReference>
<comment type="catalytic activity">
    <reaction evidence="5">
        <text>RNA(n) + a ribonucleoside 5'-triphosphate = RNA(n+1) + diphosphate</text>
        <dbReference type="Rhea" id="RHEA:21248"/>
        <dbReference type="Rhea" id="RHEA-COMP:14527"/>
        <dbReference type="Rhea" id="RHEA-COMP:17342"/>
        <dbReference type="ChEBI" id="CHEBI:33019"/>
        <dbReference type="ChEBI" id="CHEBI:61557"/>
        <dbReference type="ChEBI" id="CHEBI:140395"/>
        <dbReference type="EC" id="2.7.7.6"/>
    </reaction>
</comment>
<dbReference type="STRING" id="35608.A0A2U1QMG8"/>
<dbReference type="Pfam" id="PF04997">
    <property type="entry name" value="RNA_pol_Rpb1_1"/>
    <property type="match status" value="1"/>
</dbReference>
<comment type="caution">
    <text evidence="7">The sequence shown here is derived from an EMBL/GenBank/DDBJ whole genome shotgun (WGS) entry which is preliminary data.</text>
</comment>
<dbReference type="PANTHER" id="PTHR19376">
    <property type="entry name" value="DNA-DIRECTED RNA POLYMERASE"/>
    <property type="match status" value="1"/>
</dbReference>
<dbReference type="GO" id="GO:0005665">
    <property type="term" value="C:RNA polymerase II, core complex"/>
    <property type="evidence" value="ECO:0007669"/>
    <property type="project" value="TreeGrafter"/>
</dbReference>
<reference evidence="7 8" key="1">
    <citation type="journal article" date="2018" name="Mol. Plant">
        <title>The genome of Artemisia annua provides insight into the evolution of Asteraceae family and artemisinin biosynthesis.</title>
        <authorList>
            <person name="Shen Q."/>
            <person name="Zhang L."/>
            <person name="Liao Z."/>
            <person name="Wang S."/>
            <person name="Yan T."/>
            <person name="Shi P."/>
            <person name="Liu M."/>
            <person name="Fu X."/>
            <person name="Pan Q."/>
            <person name="Wang Y."/>
            <person name="Lv Z."/>
            <person name="Lu X."/>
            <person name="Zhang F."/>
            <person name="Jiang W."/>
            <person name="Ma Y."/>
            <person name="Chen M."/>
            <person name="Hao X."/>
            <person name="Li L."/>
            <person name="Tang Y."/>
            <person name="Lv G."/>
            <person name="Zhou Y."/>
            <person name="Sun X."/>
            <person name="Brodelius P.E."/>
            <person name="Rose J.K.C."/>
            <person name="Tang K."/>
        </authorList>
    </citation>
    <scope>NUCLEOTIDE SEQUENCE [LARGE SCALE GENOMIC DNA]</scope>
    <source>
        <strain evidence="8">cv. Huhao1</strain>
        <tissue evidence="7">Leaf</tissue>
    </source>
</reference>
<dbReference type="OrthoDB" id="270392at2759"/>
<protein>
    <recommendedName>
        <fullName evidence="5">DNA-directed RNA polymerase subunit</fullName>
        <ecNumber evidence="5">2.7.7.6</ecNumber>
    </recommendedName>
</protein>
<dbReference type="EC" id="2.7.7.6" evidence="5"/>
<keyword evidence="1 5" id="KW-0240">DNA-directed RNA polymerase</keyword>
<dbReference type="InterPro" id="IPR006592">
    <property type="entry name" value="RNA_pol_N"/>
</dbReference>
<gene>
    <name evidence="7" type="ORF">CTI12_AA011110</name>
</gene>
<keyword evidence="3 5" id="KW-0548">Nucleotidyltransferase</keyword>
<feature type="domain" description="RNA polymerase N-terminal" evidence="6">
    <location>
        <begin position="227"/>
        <end position="525"/>
    </location>
</feature>
<sequence>MSSYDFSFEDLGLATLRLPPVVKSLIGTLEFIALDLELITCEYPYNECRNQAQIYRKHYNGLIDLMEKFDFISMVQAEHLKRGNLTICSHMPRHMELRDGLCVLKEHVKESLTKMQRLNGVKKEDAGHDGMIFGAAATVHLSHSPESVFEMLRDERNRHKSSQWVKMCNLFSVSLLMGLSFNDLQQLPEPSERKQHLYAERVLSVLKLISDDDCLLLGLDPKHAHPDWMILQVLPIPPLPVRPSVTMDTSTWCEDDLTHQLAMIIRRHNENLRRQECNGAPAHIISEFAQLLQFHIAAYFDNGFRVSQAYTYASSHAQGKEGWIRGNLMGKHADFSARVIITPDPTINIDELGVPWSIALNLTYPETVTPYNQRKSNPNNTVGLSSMRHDYLRVLSDLSSDLDKILYMLPSGLPLCGTYDFHNGVVCTKLGFVKRCPKGLRQNKLIQVSSAAPFDCLQNFLVDGDVLFHLATADELLTEIDKREKEAEVFQESEIDLFMKVGYRNGTDSDQLTVVKEVLHCCKSAICDCVS</sequence>
<keyword evidence="8" id="KW-1185">Reference proteome</keyword>
<evidence type="ECO:0000256" key="2">
    <source>
        <dbReference type="ARBA" id="ARBA00022679"/>
    </source>
</evidence>
<dbReference type="InterPro" id="IPR000722">
    <property type="entry name" value="RNA_pol_asu"/>
</dbReference>
<evidence type="ECO:0000256" key="5">
    <source>
        <dbReference type="RuleBase" id="RU004279"/>
    </source>
</evidence>
<dbReference type="AlphaFoldDB" id="A0A2U1QMG8"/>
<comment type="function">
    <text evidence="5">DNA-dependent RNA polymerase catalyzes the transcription of DNA into RNA using the four ribonucleoside triphosphates as substrates.</text>
</comment>
<organism evidence="7 8">
    <name type="scientific">Artemisia annua</name>
    <name type="common">Sweet wormwood</name>
    <dbReference type="NCBI Taxonomy" id="35608"/>
    <lineage>
        <taxon>Eukaryota</taxon>
        <taxon>Viridiplantae</taxon>
        <taxon>Streptophyta</taxon>
        <taxon>Embryophyta</taxon>
        <taxon>Tracheophyta</taxon>
        <taxon>Spermatophyta</taxon>
        <taxon>Magnoliopsida</taxon>
        <taxon>eudicotyledons</taxon>
        <taxon>Gunneridae</taxon>
        <taxon>Pentapetalae</taxon>
        <taxon>asterids</taxon>
        <taxon>campanulids</taxon>
        <taxon>Asterales</taxon>
        <taxon>Asteraceae</taxon>
        <taxon>Asteroideae</taxon>
        <taxon>Anthemideae</taxon>
        <taxon>Artemisiinae</taxon>
        <taxon>Artemisia</taxon>
    </lineage>
</organism>
<evidence type="ECO:0000256" key="4">
    <source>
        <dbReference type="ARBA" id="ARBA00023163"/>
    </source>
</evidence>
<dbReference type="InterPro" id="IPR007080">
    <property type="entry name" value="RNA_pol_Rpb1_1"/>
</dbReference>
<dbReference type="EMBL" id="PKPP01000030">
    <property type="protein sequence ID" value="PWA99196.1"/>
    <property type="molecule type" value="Genomic_DNA"/>
</dbReference>
<dbReference type="SUPFAM" id="SSF64484">
    <property type="entry name" value="beta and beta-prime subunits of DNA dependent RNA-polymerase"/>
    <property type="match status" value="1"/>
</dbReference>
<evidence type="ECO:0000313" key="7">
    <source>
        <dbReference type="EMBL" id="PWA99196.1"/>
    </source>
</evidence>
<dbReference type="InterPro" id="IPR045867">
    <property type="entry name" value="DNA-dir_RpoC_beta_prime"/>
</dbReference>
<name>A0A2U1QMG8_ARTAN</name>
<evidence type="ECO:0000313" key="8">
    <source>
        <dbReference type="Proteomes" id="UP000245207"/>
    </source>
</evidence>